<evidence type="ECO:0000313" key="1">
    <source>
        <dbReference type="EMBL" id="KAK4021531.1"/>
    </source>
</evidence>
<gene>
    <name evidence="1" type="ORF">OUZ56_003446</name>
</gene>
<name>A0ABR0A8T7_9CRUS</name>
<evidence type="ECO:0000313" key="2">
    <source>
        <dbReference type="Proteomes" id="UP001234178"/>
    </source>
</evidence>
<organism evidence="1 2">
    <name type="scientific">Daphnia magna</name>
    <dbReference type="NCBI Taxonomy" id="35525"/>
    <lineage>
        <taxon>Eukaryota</taxon>
        <taxon>Metazoa</taxon>
        <taxon>Ecdysozoa</taxon>
        <taxon>Arthropoda</taxon>
        <taxon>Crustacea</taxon>
        <taxon>Branchiopoda</taxon>
        <taxon>Diplostraca</taxon>
        <taxon>Cladocera</taxon>
        <taxon>Anomopoda</taxon>
        <taxon>Daphniidae</taxon>
        <taxon>Daphnia</taxon>
    </lineage>
</organism>
<dbReference type="EMBL" id="JAOYFB010000036">
    <property type="protein sequence ID" value="KAK4021531.1"/>
    <property type="molecule type" value="Genomic_DNA"/>
</dbReference>
<protein>
    <submittedName>
        <fullName evidence="1">Uncharacterized protein</fullName>
    </submittedName>
</protein>
<keyword evidence="2" id="KW-1185">Reference proteome</keyword>
<comment type="caution">
    <text evidence="1">The sequence shown here is derived from an EMBL/GenBank/DDBJ whole genome shotgun (WGS) entry which is preliminary data.</text>
</comment>
<reference evidence="1 2" key="1">
    <citation type="journal article" date="2023" name="Nucleic Acids Res.">
        <title>The hologenome of Daphnia magna reveals possible DNA methylation and microbiome-mediated evolution of the host genome.</title>
        <authorList>
            <person name="Chaturvedi A."/>
            <person name="Li X."/>
            <person name="Dhandapani V."/>
            <person name="Marshall H."/>
            <person name="Kissane S."/>
            <person name="Cuenca-Cambronero M."/>
            <person name="Asole G."/>
            <person name="Calvet F."/>
            <person name="Ruiz-Romero M."/>
            <person name="Marangio P."/>
            <person name="Guigo R."/>
            <person name="Rago D."/>
            <person name="Mirbahai L."/>
            <person name="Eastwood N."/>
            <person name="Colbourne J.K."/>
            <person name="Zhou J."/>
            <person name="Mallon E."/>
            <person name="Orsini L."/>
        </authorList>
    </citation>
    <scope>NUCLEOTIDE SEQUENCE [LARGE SCALE GENOMIC DNA]</scope>
    <source>
        <strain evidence="1">LRV0_1</strain>
    </source>
</reference>
<proteinExistence type="predicted"/>
<sequence>MDTSTSDEDMPHLIYEGRILIESRDTFGLPIWVDRMDLNCYSQGARGTPRGSLTCRSFNALRGANCCRLEGECDVAPGGNHNHRDPVAAEVWYLKDMVATCERTGRSWPHTILWADRESPERALHYERLRAAQGRRDARIALRNQREQFGDGVQAPKSVAVFDPEILVLEGAAPVIQGQGLVGLIGGLAGGLTVEAPVFRQNASSPISCTSCIYLSLS</sequence>
<dbReference type="Proteomes" id="UP001234178">
    <property type="component" value="Unassembled WGS sequence"/>
</dbReference>
<accession>A0ABR0A8T7</accession>